<feature type="transmembrane region" description="Helical" evidence="3">
    <location>
        <begin position="330"/>
        <end position="355"/>
    </location>
</feature>
<organism evidence="4 5">
    <name type="scientific">Amphiplicatus metriothermophilus</name>
    <dbReference type="NCBI Taxonomy" id="1519374"/>
    <lineage>
        <taxon>Bacteria</taxon>
        <taxon>Pseudomonadati</taxon>
        <taxon>Pseudomonadota</taxon>
        <taxon>Alphaproteobacteria</taxon>
        <taxon>Parvularculales</taxon>
        <taxon>Parvularculaceae</taxon>
        <taxon>Amphiplicatus</taxon>
    </lineage>
</organism>
<dbReference type="GO" id="GO:0016780">
    <property type="term" value="F:phosphotransferase activity, for other substituted phosphate groups"/>
    <property type="evidence" value="ECO:0007669"/>
    <property type="project" value="InterPro"/>
</dbReference>
<evidence type="ECO:0000256" key="1">
    <source>
        <dbReference type="ARBA" id="ARBA00022679"/>
    </source>
</evidence>
<gene>
    <name evidence="4" type="ORF">SAMN06297382_1705</name>
</gene>
<evidence type="ECO:0000256" key="2">
    <source>
        <dbReference type="RuleBase" id="RU003750"/>
    </source>
</evidence>
<dbReference type="Gene3D" id="1.20.120.1760">
    <property type="match status" value="1"/>
</dbReference>
<keyword evidence="3" id="KW-0472">Membrane</keyword>
<proteinExistence type="inferred from homology"/>
<keyword evidence="3" id="KW-0812">Transmembrane</keyword>
<evidence type="ECO:0000313" key="5">
    <source>
        <dbReference type="Proteomes" id="UP000198346"/>
    </source>
</evidence>
<dbReference type="AlphaFoldDB" id="A0A239PUD4"/>
<comment type="similarity">
    <text evidence="2">Belongs to the CDP-alcohol phosphatidyltransferase class-I family.</text>
</comment>
<dbReference type="Pfam" id="PF01066">
    <property type="entry name" value="CDP-OH_P_transf"/>
    <property type="match status" value="1"/>
</dbReference>
<protein>
    <submittedName>
        <fullName evidence="4">CDP-alcohol phosphatidyltransferase</fullName>
    </submittedName>
</protein>
<keyword evidence="1 2" id="KW-0808">Transferase</keyword>
<dbReference type="InterPro" id="IPR043130">
    <property type="entry name" value="CDP-OH_PTrfase_TM_dom"/>
</dbReference>
<dbReference type="PROSITE" id="PS00379">
    <property type="entry name" value="CDP_ALCOHOL_P_TRANSF"/>
    <property type="match status" value="1"/>
</dbReference>
<keyword evidence="5" id="KW-1185">Reference proteome</keyword>
<feature type="transmembrane region" description="Helical" evidence="3">
    <location>
        <begin position="192"/>
        <end position="219"/>
    </location>
</feature>
<dbReference type="Proteomes" id="UP000198346">
    <property type="component" value="Unassembled WGS sequence"/>
</dbReference>
<dbReference type="InterPro" id="IPR000462">
    <property type="entry name" value="CDP-OH_P_trans"/>
</dbReference>
<reference evidence="4 5" key="1">
    <citation type="submission" date="2017-07" db="EMBL/GenBank/DDBJ databases">
        <authorList>
            <person name="Sun Z.S."/>
            <person name="Albrecht U."/>
            <person name="Echele G."/>
            <person name="Lee C.C."/>
        </authorList>
    </citation>
    <scope>NUCLEOTIDE SEQUENCE [LARGE SCALE GENOMIC DNA]</scope>
    <source>
        <strain evidence="4 5">CGMCC 1.12710</strain>
    </source>
</reference>
<dbReference type="InterPro" id="IPR048254">
    <property type="entry name" value="CDP_ALCOHOL_P_TRANSF_CS"/>
</dbReference>
<dbReference type="RefSeq" id="WP_200815290.1">
    <property type="nucleotide sequence ID" value="NZ_FZQA01000003.1"/>
</dbReference>
<accession>A0A239PUD4</accession>
<evidence type="ECO:0000256" key="3">
    <source>
        <dbReference type="SAM" id="Phobius"/>
    </source>
</evidence>
<dbReference type="GO" id="GO:0016020">
    <property type="term" value="C:membrane"/>
    <property type="evidence" value="ECO:0007669"/>
    <property type="project" value="InterPro"/>
</dbReference>
<dbReference type="EMBL" id="FZQA01000003">
    <property type="protein sequence ID" value="SNT73307.1"/>
    <property type="molecule type" value="Genomic_DNA"/>
</dbReference>
<name>A0A239PUD4_9PROT</name>
<sequence>MGACAVGDAEARLFSLSGRERLEKTFRRIGLSVLASPGEAERCEAVLVAHAGYVFDERVLADLARNRDAALIAEDDAGRETVVAAVCPAAEAGRWIERIEEAAPVDSLEGQGRLYTAAEVSGAFNRRLRKRENPVVLKASTARREALERRLFKGSYKGATDIVTKFVWPEPAFHVTRLAAALKLHPNLVTTLSLVLVFATMYLFAQGAFLAGLAAGWAMCFLDTVDGKLARVTLSSSKWGNVYDHGIDLIHPPFWYAAWAWGLVAHGTGGAEAALSADAVWLSLWVILAGYVLGRLLEGYFLRRFKIEMHIWRPVDYWFRHITARRNPNLLILTVATLAGAPGAGFVLVAVWTVLSILFHLVRVVAAETQASSGALQSWLAE</sequence>
<keyword evidence="3" id="KW-1133">Transmembrane helix</keyword>
<dbReference type="GO" id="GO:0008654">
    <property type="term" value="P:phospholipid biosynthetic process"/>
    <property type="evidence" value="ECO:0007669"/>
    <property type="project" value="InterPro"/>
</dbReference>
<evidence type="ECO:0000313" key="4">
    <source>
        <dbReference type="EMBL" id="SNT73307.1"/>
    </source>
</evidence>
<feature type="transmembrane region" description="Helical" evidence="3">
    <location>
        <begin position="279"/>
        <end position="297"/>
    </location>
</feature>